<comment type="similarity">
    <text evidence="2 18">Belongs to the cation transport ATPase (P-type) (TC 3.A.3) family. Type IB subfamily.</text>
</comment>
<evidence type="ECO:0000256" key="14">
    <source>
        <dbReference type="ARBA" id="ARBA00023008"/>
    </source>
</evidence>
<dbReference type="PRINTS" id="PR00942">
    <property type="entry name" value="CUATPASEI"/>
</dbReference>
<dbReference type="SUPFAM" id="SSF81653">
    <property type="entry name" value="Calcium ATPase, transduction domain A"/>
    <property type="match status" value="1"/>
</dbReference>
<dbReference type="Gene3D" id="3.30.70.100">
    <property type="match status" value="1"/>
</dbReference>
<organism evidence="20 21">
    <name type="scientific">Paenibacillus cremeus</name>
    <dbReference type="NCBI Taxonomy" id="2163881"/>
    <lineage>
        <taxon>Bacteria</taxon>
        <taxon>Bacillati</taxon>
        <taxon>Bacillota</taxon>
        <taxon>Bacilli</taxon>
        <taxon>Bacillales</taxon>
        <taxon>Paenibacillaceae</taxon>
        <taxon>Paenibacillus</taxon>
    </lineage>
</organism>
<feature type="transmembrane region" description="Helical" evidence="18">
    <location>
        <begin position="358"/>
        <end position="378"/>
    </location>
</feature>
<gene>
    <name evidence="20" type="ORF">FPZ49_07400</name>
</gene>
<keyword evidence="6" id="KW-0597">Phosphoprotein</keyword>
<evidence type="ECO:0000256" key="15">
    <source>
        <dbReference type="ARBA" id="ARBA00023065"/>
    </source>
</evidence>
<feature type="transmembrane region" description="Helical" evidence="18">
    <location>
        <begin position="201"/>
        <end position="221"/>
    </location>
</feature>
<evidence type="ECO:0000256" key="11">
    <source>
        <dbReference type="ARBA" id="ARBA00022840"/>
    </source>
</evidence>
<evidence type="ECO:0000256" key="5">
    <source>
        <dbReference type="ARBA" id="ARBA00022475"/>
    </source>
</evidence>
<dbReference type="InterPro" id="IPR008250">
    <property type="entry name" value="ATPase_P-typ_transduc_dom_A_sf"/>
</dbReference>
<dbReference type="GO" id="GO:0005524">
    <property type="term" value="F:ATP binding"/>
    <property type="evidence" value="ECO:0007669"/>
    <property type="project" value="UniProtKB-UniRule"/>
</dbReference>
<evidence type="ECO:0000256" key="17">
    <source>
        <dbReference type="ARBA" id="ARBA00049289"/>
    </source>
</evidence>
<dbReference type="PANTHER" id="PTHR43520">
    <property type="entry name" value="ATP7, ISOFORM B"/>
    <property type="match status" value="1"/>
</dbReference>
<keyword evidence="16 18" id="KW-0472">Membrane</keyword>
<dbReference type="InterPro" id="IPR001757">
    <property type="entry name" value="P_typ_ATPase"/>
</dbReference>
<dbReference type="SUPFAM" id="SSF55008">
    <property type="entry name" value="HMA, heavy metal-associated domain"/>
    <property type="match status" value="1"/>
</dbReference>
<dbReference type="Gene3D" id="3.40.1110.10">
    <property type="entry name" value="Calcium-transporting ATPase, cytoplasmic domain N"/>
    <property type="match status" value="1"/>
</dbReference>
<keyword evidence="7 18" id="KW-0812">Transmembrane</keyword>
<dbReference type="GO" id="GO:0005886">
    <property type="term" value="C:plasma membrane"/>
    <property type="evidence" value="ECO:0007669"/>
    <property type="project" value="UniProtKB-SubCell"/>
</dbReference>
<dbReference type="InterPro" id="IPR059000">
    <property type="entry name" value="ATPase_P-type_domA"/>
</dbReference>
<dbReference type="RefSeq" id="WP_144845082.1">
    <property type="nucleotide sequence ID" value="NZ_VNJI01000007.1"/>
</dbReference>
<dbReference type="Gene3D" id="2.70.150.10">
    <property type="entry name" value="Calcium-transporting ATPase, cytoplasmic transduction domain A"/>
    <property type="match status" value="1"/>
</dbReference>
<dbReference type="SUPFAM" id="SSF56784">
    <property type="entry name" value="HAD-like"/>
    <property type="match status" value="1"/>
</dbReference>
<dbReference type="FunFam" id="2.70.150.10:FF:000020">
    <property type="entry name" value="Copper-exporting P-type ATPase A"/>
    <property type="match status" value="1"/>
</dbReference>
<dbReference type="InterPro" id="IPR006121">
    <property type="entry name" value="HMA_dom"/>
</dbReference>
<accession>A0A559KEL8</accession>
<dbReference type="SFLD" id="SFLDG00002">
    <property type="entry name" value="C1.7:_P-type_atpase_like"/>
    <property type="match status" value="1"/>
</dbReference>
<keyword evidence="15" id="KW-0406">Ion transport</keyword>
<feature type="transmembrane region" description="Helical" evidence="18">
    <location>
        <begin position="97"/>
        <end position="113"/>
    </location>
</feature>
<dbReference type="GO" id="GO:0140581">
    <property type="term" value="F:P-type monovalent copper transporter activity"/>
    <property type="evidence" value="ECO:0007669"/>
    <property type="project" value="UniProtKB-EC"/>
</dbReference>
<evidence type="ECO:0000256" key="2">
    <source>
        <dbReference type="ARBA" id="ARBA00006024"/>
    </source>
</evidence>
<evidence type="ECO:0000256" key="3">
    <source>
        <dbReference type="ARBA" id="ARBA00012517"/>
    </source>
</evidence>
<dbReference type="PRINTS" id="PR00119">
    <property type="entry name" value="CATATPASE"/>
</dbReference>
<dbReference type="Pfam" id="PF00122">
    <property type="entry name" value="E1-E2_ATPase"/>
    <property type="match status" value="1"/>
</dbReference>
<evidence type="ECO:0000256" key="4">
    <source>
        <dbReference type="ARBA" id="ARBA00022448"/>
    </source>
</evidence>
<keyword evidence="21" id="KW-1185">Reference proteome</keyword>
<dbReference type="NCBIfam" id="TIGR01511">
    <property type="entry name" value="ATPase-IB1_Cu"/>
    <property type="match status" value="1"/>
</dbReference>
<evidence type="ECO:0000256" key="7">
    <source>
        <dbReference type="ARBA" id="ARBA00022692"/>
    </source>
</evidence>
<keyword evidence="12" id="KW-1278">Translocase</keyword>
<dbReference type="Pfam" id="PF00702">
    <property type="entry name" value="Hydrolase"/>
    <property type="match status" value="1"/>
</dbReference>
<dbReference type="PANTHER" id="PTHR43520:SF8">
    <property type="entry name" value="P-TYPE CU(+) TRANSPORTER"/>
    <property type="match status" value="1"/>
</dbReference>
<dbReference type="Proteomes" id="UP000317036">
    <property type="component" value="Unassembled WGS sequence"/>
</dbReference>
<evidence type="ECO:0000313" key="20">
    <source>
        <dbReference type="EMBL" id="TVY10553.1"/>
    </source>
</evidence>
<dbReference type="InterPro" id="IPR027256">
    <property type="entry name" value="P-typ_ATPase_IB"/>
</dbReference>
<evidence type="ECO:0000256" key="16">
    <source>
        <dbReference type="ARBA" id="ARBA00023136"/>
    </source>
</evidence>
<dbReference type="NCBIfam" id="TIGR01525">
    <property type="entry name" value="ATPase-IB_hvy"/>
    <property type="match status" value="1"/>
</dbReference>
<dbReference type="CDD" id="cd00371">
    <property type="entry name" value="HMA"/>
    <property type="match status" value="1"/>
</dbReference>
<dbReference type="PROSITE" id="PS01047">
    <property type="entry name" value="HMA_1"/>
    <property type="match status" value="1"/>
</dbReference>
<dbReference type="InterPro" id="IPR023299">
    <property type="entry name" value="ATPase_P-typ_cyto_dom_N"/>
</dbReference>
<keyword evidence="9 18" id="KW-0547">Nucleotide-binding</keyword>
<name>A0A559KEL8_9BACL</name>
<evidence type="ECO:0000256" key="18">
    <source>
        <dbReference type="RuleBase" id="RU362081"/>
    </source>
</evidence>
<dbReference type="InterPro" id="IPR044492">
    <property type="entry name" value="P_typ_ATPase_HD_dom"/>
</dbReference>
<comment type="catalytic activity">
    <reaction evidence="17">
        <text>Cu(+)(in) + ATP + H2O = Cu(+)(out) + ADP + phosphate + H(+)</text>
        <dbReference type="Rhea" id="RHEA:25792"/>
        <dbReference type="ChEBI" id="CHEBI:15377"/>
        <dbReference type="ChEBI" id="CHEBI:15378"/>
        <dbReference type="ChEBI" id="CHEBI:30616"/>
        <dbReference type="ChEBI" id="CHEBI:43474"/>
        <dbReference type="ChEBI" id="CHEBI:49552"/>
        <dbReference type="ChEBI" id="CHEBI:456216"/>
        <dbReference type="EC" id="7.2.2.8"/>
    </reaction>
</comment>
<dbReference type="InterPro" id="IPR023214">
    <property type="entry name" value="HAD_sf"/>
</dbReference>
<feature type="transmembrane region" description="Helical" evidence="18">
    <location>
        <begin position="163"/>
        <end position="181"/>
    </location>
</feature>
<comment type="subcellular location">
    <subcellularLocation>
        <location evidence="1">Cell membrane</location>
        <topology evidence="1">Multi-pass membrane protein</topology>
    </subcellularLocation>
</comment>
<dbReference type="SFLD" id="SFLDF00027">
    <property type="entry name" value="p-type_atpase"/>
    <property type="match status" value="1"/>
</dbReference>
<proteinExistence type="inferred from homology"/>
<keyword evidence="14" id="KW-0186">Copper</keyword>
<dbReference type="Gene3D" id="3.40.50.1000">
    <property type="entry name" value="HAD superfamily/HAD-like"/>
    <property type="match status" value="1"/>
</dbReference>
<keyword evidence="10" id="KW-0187">Copper transport</keyword>
<dbReference type="SFLD" id="SFLDS00003">
    <property type="entry name" value="Haloacid_Dehalogenase"/>
    <property type="match status" value="1"/>
</dbReference>
<dbReference type="GO" id="GO:0016887">
    <property type="term" value="F:ATP hydrolysis activity"/>
    <property type="evidence" value="ECO:0007669"/>
    <property type="project" value="InterPro"/>
</dbReference>
<keyword evidence="13 18" id="KW-1133">Transmembrane helix</keyword>
<evidence type="ECO:0000256" key="9">
    <source>
        <dbReference type="ARBA" id="ARBA00022741"/>
    </source>
</evidence>
<keyword evidence="11 18" id="KW-0067">ATP-binding</keyword>
<dbReference type="GO" id="GO:0043682">
    <property type="term" value="F:P-type divalent copper transporter activity"/>
    <property type="evidence" value="ECO:0007669"/>
    <property type="project" value="TreeGrafter"/>
</dbReference>
<dbReference type="Pfam" id="PF00403">
    <property type="entry name" value="HMA"/>
    <property type="match status" value="1"/>
</dbReference>
<feature type="transmembrane region" description="Helical" evidence="18">
    <location>
        <begin position="695"/>
        <end position="714"/>
    </location>
</feature>
<dbReference type="NCBIfam" id="TIGR01494">
    <property type="entry name" value="ATPase_P-type"/>
    <property type="match status" value="1"/>
</dbReference>
<dbReference type="InterPro" id="IPR023298">
    <property type="entry name" value="ATPase_P-typ_TM_dom_sf"/>
</dbReference>
<keyword evidence="8 18" id="KW-0479">Metal-binding</keyword>
<evidence type="ECO:0000256" key="13">
    <source>
        <dbReference type="ARBA" id="ARBA00022989"/>
    </source>
</evidence>
<evidence type="ECO:0000256" key="6">
    <source>
        <dbReference type="ARBA" id="ARBA00022553"/>
    </source>
</evidence>
<feature type="transmembrane region" description="Helical" evidence="18">
    <location>
        <begin position="133"/>
        <end position="151"/>
    </location>
</feature>
<dbReference type="PROSITE" id="PS50846">
    <property type="entry name" value="HMA_2"/>
    <property type="match status" value="1"/>
</dbReference>
<dbReference type="GO" id="GO:0005507">
    <property type="term" value="F:copper ion binding"/>
    <property type="evidence" value="ECO:0007669"/>
    <property type="project" value="TreeGrafter"/>
</dbReference>
<dbReference type="EMBL" id="VNJI01000007">
    <property type="protein sequence ID" value="TVY10553.1"/>
    <property type="molecule type" value="Genomic_DNA"/>
</dbReference>
<dbReference type="OrthoDB" id="9813266at2"/>
<sequence length="744" mass="80152">MSGRSAYEPVVLQITGMTCAACAARIEKVVGRIDGVEEISVNLALERATVALDESKVPLGRVIEKIIQLGFGATKQQMAAEDNHEAEQREFRRLQRTVLLSLLLTLPFVWAMAGHHGLSHAIWVPELLLNPYFQLLLATPIQFVIGFPFYVRAFQALRNFSANMDVLVVLGTSTAYFYSHYLTMRVSSMAAGEHSMHEMSMPLYFDSSAMILTIVLIGKWLEARAKQSTRSQLQQLHLLQAKTARVLRGSEELVVPAAEVRSGDMLVVRPGEKVPADGEIVEGRALVDESMISGESVPVEKKPGDAVTGGTVNQNGVLTIRSTKVGKETLVAGMIRLLEQAQSSKAPIQRLADKISGVFVPVVVGAAIATFFLWYLWLSPGVEGDALEKAIAVMLISCPCALGLATPTSILVGTGRAATLGILFKEGKTLERLSSADTIVLDKTGTLTTGRPEVTDVMAVDRSKEAFLRLVASAERYSEHPFGKAIVGRAAIDGITLSECSRFQIVAGRGVQAEVEGSDVWIGSSAWMQELGISLGLHQDRMQRLAKQGKSVLHVATGGKWIGAVALSDSIRTTSSQAVRRLQQQHGLEVVMATGDRQAAADAIAKRAGISSVYAERLPEEKLLLVQSLQARGRKVVMVGDGINDAPALAAADIGIAVRSGTELTQAAADIVLLRGDLNSIADAMRVSRKTIYNIRQNFAFSFCYNLVAIPFAAAGFMAPWMACTAMALSSVTVVCNALRLRRA</sequence>
<dbReference type="FunFam" id="3.30.70.100:FF:000005">
    <property type="entry name" value="Copper-exporting P-type ATPase A"/>
    <property type="match status" value="1"/>
</dbReference>
<evidence type="ECO:0000256" key="8">
    <source>
        <dbReference type="ARBA" id="ARBA00022723"/>
    </source>
</evidence>
<evidence type="ECO:0000256" key="12">
    <source>
        <dbReference type="ARBA" id="ARBA00022967"/>
    </source>
</evidence>
<dbReference type="AlphaFoldDB" id="A0A559KEL8"/>
<reference evidence="20 21" key="1">
    <citation type="submission" date="2019-07" db="EMBL/GenBank/DDBJ databases">
        <authorList>
            <person name="Kim J."/>
        </authorList>
    </citation>
    <scope>NUCLEOTIDE SEQUENCE [LARGE SCALE GENOMIC DNA]</scope>
    <source>
        <strain evidence="20 21">JC52</strain>
    </source>
</reference>
<feature type="domain" description="HMA" evidence="19">
    <location>
        <begin position="8"/>
        <end position="74"/>
    </location>
</feature>
<dbReference type="PROSITE" id="PS00154">
    <property type="entry name" value="ATPASE_E1_E2"/>
    <property type="match status" value="1"/>
</dbReference>
<dbReference type="CDD" id="cd02094">
    <property type="entry name" value="P-type_ATPase_Cu-like"/>
    <property type="match status" value="1"/>
</dbReference>
<comment type="caution">
    <text evidence="20">The sequence shown here is derived from an EMBL/GenBank/DDBJ whole genome shotgun (WGS) entry which is preliminary data.</text>
</comment>
<keyword evidence="5 18" id="KW-1003">Cell membrane</keyword>
<dbReference type="EC" id="7.2.2.8" evidence="3"/>
<evidence type="ECO:0000256" key="1">
    <source>
        <dbReference type="ARBA" id="ARBA00004651"/>
    </source>
</evidence>
<dbReference type="InterPro" id="IPR018303">
    <property type="entry name" value="ATPase_P-typ_P_site"/>
</dbReference>
<dbReference type="SUPFAM" id="SSF81665">
    <property type="entry name" value="Calcium ATPase, transmembrane domain M"/>
    <property type="match status" value="1"/>
</dbReference>
<keyword evidence="4" id="KW-0813">Transport</keyword>
<dbReference type="InterPro" id="IPR017969">
    <property type="entry name" value="Heavy-metal-associated_CS"/>
</dbReference>
<dbReference type="InterPro" id="IPR036163">
    <property type="entry name" value="HMA_dom_sf"/>
</dbReference>
<dbReference type="InterPro" id="IPR036412">
    <property type="entry name" value="HAD-like_sf"/>
</dbReference>
<dbReference type="GO" id="GO:0055070">
    <property type="term" value="P:copper ion homeostasis"/>
    <property type="evidence" value="ECO:0007669"/>
    <property type="project" value="TreeGrafter"/>
</dbReference>
<evidence type="ECO:0000259" key="19">
    <source>
        <dbReference type="PROSITE" id="PS50846"/>
    </source>
</evidence>
<evidence type="ECO:0000313" key="21">
    <source>
        <dbReference type="Proteomes" id="UP000317036"/>
    </source>
</evidence>
<dbReference type="PRINTS" id="PR00943">
    <property type="entry name" value="CUATPASE"/>
</dbReference>
<protein>
    <recommendedName>
        <fullName evidence="3">P-type Cu(+) transporter</fullName>
        <ecNumber evidence="3">7.2.2.8</ecNumber>
    </recommendedName>
</protein>
<feature type="transmembrane region" description="Helical" evidence="18">
    <location>
        <begin position="390"/>
        <end position="412"/>
    </location>
</feature>
<evidence type="ECO:0000256" key="10">
    <source>
        <dbReference type="ARBA" id="ARBA00022796"/>
    </source>
</evidence>